<evidence type="ECO:0000259" key="1">
    <source>
        <dbReference type="Pfam" id="PF02861"/>
    </source>
</evidence>
<keyword evidence="3" id="KW-1185">Reference proteome</keyword>
<dbReference type="Pfam" id="PF02861">
    <property type="entry name" value="Clp_N"/>
    <property type="match status" value="1"/>
</dbReference>
<dbReference type="Gene3D" id="1.10.1780.10">
    <property type="entry name" value="Clp, N-terminal domain"/>
    <property type="match status" value="1"/>
</dbReference>
<reference evidence="2" key="1">
    <citation type="submission" date="2021-01" db="EMBL/GenBank/DDBJ databases">
        <title>Whole genome shotgun sequence of Sinosporangium siamense NBRC 109515.</title>
        <authorList>
            <person name="Komaki H."/>
            <person name="Tamura T."/>
        </authorList>
    </citation>
    <scope>NUCLEOTIDE SEQUENCE</scope>
    <source>
        <strain evidence="2">NBRC 109515</strain>
    </source>
</reference>
<comment type="caution">
    <text evidence="2">The sequence shown here is derived from an EMBL/GenBank/DDBJ whole genome shotgun (WGS) entry which is preliminary data.</text>
</comment>
<dbReference type="SUPFAM" id="SSF81923">
    <property type="entry name" value="Double Clp-N motif"/>
    <property type="match status" value="1"/>
</dbReference>
<gene>
    <name evidence="2" type="ORF">Ssi02_27810</name>
</gene>
<dbReference type="AlphaFoldDB" id="A0A919V529"/>
<protein>
    <recommendedName>
        <fullName evidence="1">Clp R domain-containing protein</fullName>
    </recommendedName>
</protein>
<dbReference type="RefSeq" id="WP_204025459.1">
    <property type="nucleotide sequence ID" value="NZ_BOOW01000018.1"/>
</dbReference>
<evidence type="ECO:0000313" key="3">
    <source>
        <dbReference type="Proteomes" id="UP000606172"/>
    </source>
</evidence>
<dbReference type="InterPro" id="IPR036628">
    <property type="entry name" value="Clp_N_dom_sf"/>
</dbReference>
<dbReference type="Proteomes" id="UP000606172">
    <property type="component" value="Unassembled WGS sequence"/>
</dbReference>
<sequence>MTTFQRYFHTIITEGGVEAQRDGAATIEACHLLLAVAAQEGTAPQRLLAEAGLDHQGVRAALQREFEHSLNSVGVSTAAFTMPRPSPALKRPSGMGASGRQVLDRIFTGNRKKDLRPMHVLIAILRAEVGKVPRALDLTGVDRAGLLARAVEDVTNTTE</sequence>
<name>A0A919V529_9ACTN</name>
<organism evidence="2 3">
    <name type="scientific">Sinosporangium siamense</name>
    <dbReference type="NCBI Taxonomy" id="1367973"/>
    <lineage>
        <taxon>Bacteria</taxon>
        <taxon>Bacillati</taxon>
        <taxon>Actinomycetota</taxon>
        <taxon>Actinomycetes</taxon>
        <taxon>Streptosporangiales</taxon>
        <taxon>Streptosporangiaceae</taxon>
        <taxon>Sinosporangium</taxon>
    </lineage>
</organism>
<dbReference type="EMBL" id="BOOW01000018">
    <property type="protein sequence ID" value="GII92550.1"/>
    <property type="molecule type" value="Genomic_DNA"/>
</dbReference>
<dbReference type="InterPro" id="IPR004176">
    <property type="entry name" value="Clp_R_N"/>
</dbReference>
<proteinExistence type="predicted"/>
<accession>A0A919V529</accession>
<evidence type="ECO:0000313" key="2">
    <source>
        <dbReference type="EMBL" id="GII92550.1"/>
    </source>
</evidence>
<feature type="domain" description="Clp R" evidence="1">
    <location>
        <begin position="9"/>
        <end position="74"/>
    </location>
</feature>